<evidence type="ECO:0000313" key="3">
    <source>
        <dbReference type="EMBL" id="KAK8015782.1"/>
    </source>
</evidence>
<dbReference type="SUPFAM" id="SSF56112">
    <property type="entry name" value="Protein kinase-like (PK-like)"/>
    <property type="match status" value="1"/>
</dbReference>
<organism evidence="3 4">
    <name type="scientific">Apiospora marii</name>
    <dbReference type="NCBI Taxonomy" id="335849"/>
    <lineage>
        <taxon>Eukaryota</taxon>
        <taxon>Fungi</taxon>
        <taxon>Dikarya</taxon>
        <taxon>Ascomycota</taxon>
        <taxon>Pezizomycotina</taxon>
        <taxon>Sordariomycetes</taxon>
        <taxon>Xylariomycetidae</taxon>
        <taxon>Amphisphaeriales</taxon>
        <taxon>Apiosporaceae</taxon>
        <taxon>Apiospora</taxon>
    </lineage>
</organism>
<dbReference type="InterPro" id="IPR016477">
    <property type="entry name" value="Fructo-/Ketosamine-3-kinase"/>
</dbReference>
<evidence type="ECO:0000256" key="1">
    <source>
        <dbReference type="ARBA" id="ARBA00011961"/>
    </source>
</evidence>
<keyword evidence="4" id="KW-1185">Reference proteome</keyword>
<comment type="caution">
    <text evidence="3">The sequence shown here is derived from an EMBL/GenBank/DDBJ whole genome shotgun (WGS) entry which is preliminary data.</text>
</comment>
<dbReference type="EC" id="2.7.1.172" evidence="1"/>
<gene>
    <name evidence="3" type="ORF">PG991_008670</name>
</gene>
<dbReference type="Proteomes" id="UP001396898">
    <property type="component" value="Unassembled WGS sequence"/>
</dbReference>
<proteinExistence type="predicted"/>
<dbReference type="PANTHER" id="PTHR12149">
    <property type="entry name" value="FRUCTOSAMINE 3 KINASE-RELATED PROTEIN"/>
    <property type="match status" value="1"/>
</dbReference>
<evidence type="ECO:0000256" key="2">
    <source>
        <dbReference type="ARBA" id="ARBA00048655"/>
    </source>
</evidence>
<dbReference type="Gene3D" id="3.90.1200.10">
    <property type="match status" value="1"/>
</dbReference>
<dbReference type="Pfam" id="PF03881">
    <property type="entry name" value="Fructosamin_kin"/>
    <property type="match status" value="1"/>
</dbReference>
<keyword evidence="3" id="KW-0808">Transferase</keyword>
<comment type="catalytic activity">
    <reaction evidence="2">
        <text>N(6)-D-ribulosyl-L-lysyl-[protein] + ATP = N(6)-(3-O-phospho-D-ribulosyl)-L-lysyl-[protein] + ADP + H(+)</text>
        <dbReference type="Rhea" id="RHEA:48432"/>
        <dbReference type="Rhea" id="RHEA-COMP:12103"/>
        <dbReference type="Rhea" id="RHEA-COMP:12104"/>
        <dbReference type="ChEBI" id="CHEBI:15378"/>
        <dbReference type="ChEBI" id="CHEBI:30616"/>
        <dbReference type="ChEBI" id="CHEBI:90418"/>
        <dbReference type="ChEBI" id="CHEBI:90420"/>
        <dbReference type="ChEBI" id="CHEBI:456216"/>
        <dbReference type="EC" id="2.7.1.172"/>
    </reaction>
    <physiologicalReaction direction="left-to-right" evidence="2">
        <dbReference type="Rhea" id="RHEA:48433"/>
    </physiologicalReaction>
</comment>
<dbReference type="InterPro" id="IPR011009">
    <property type="entry name" value="Kinase-like_dom_sf"/>
</dbReference>
<sequence length="238" mass="26747">MQDEPIDPERLARRVAELHNKGVAADGLYGADEVIAGGVLPVRPARSNSWVDDFFRYMRVLIRLEQIAQGPPPAELARLLDAMFNRIIPRLLRPLETGGREIMPRLTHTDLWHGNMATGSDGNPVIFDPACIYGHNEMEIGVWANPRMVAGMPLINSYHEFFAKSAPAEDFTGRNTLYALAFETRVSATVLGNGFFRQELIRYLTDLDNNLPESYEEWAQARGEEICPPKADSGMHWP</sequence>
<name>A0ABR1RLM7_9PEZI</name>
<reference evidence="3 4" key="1">
    <citation type="submission" date="2023-01" db="EMBL/GenBank/DDBJ databases">
        <title>Analysis of 21 Apiospora genomes using comparative genomics revels a genus with tremendous synthesis potential of carbohydrate active enzymes and secondary metabolites.</title>
        <authorList>
            <person name="Sorensen T."/>
        </authorList>
    </citation>
    <scope>NUCLEOTIDE SEQUENCE [LARGE SCALE GENOMIC DNA]</scope>
    <source>
        <strain evidence="3 4">CBS 20057</strain>
    </source>
</reference>
<dbReference type="EMBL" id="JAQQWI010000012">
    <property type="protein sequence ID" value="KAK8015782.1"/>
    <property type="molecule type" value="Genomic_DNA"/>
</dbReference>
<protein>
    <recommendedName>
        <fullName evidence="1">protein-ribulosamine 3-kinase</fullName>
        <ecNumber evidence="1">2.7.1.172</ecNumber>
    </recommendedName>
</protein>
<keyword evidence="3" id="KW-0418">Kinase</keyword>
<dbReference type="PANTHER" id="PTHR12149:SF8">
    <property type="entry name" value="PROTEIN-RIBULOSAMINE 3-KINASE"/>
    <property type="match status" value="1"/>
</dbReference>
<evidence type="ECO:0000313" key="4">
    <source>
        <dbReference type="Proteomes" id="UP001396898"/>
    </source>
</evidence>
<dbReference type="GO" id="GO:0016301">
    <property type="term" value="F:kinase activity"/>
    <property type="evidence" value="ECO:0007669"/>
    <property type="project" value="UniProtKB-KW"/>
</dbReference>
<accession>A0ABR1RLM7</accession>